<sequence>MPLSLRLKKRKQNTPREQLPGDISSSFYRLLDIYTPEWFKK</sequence>
<proteinExistence type="predicted"/>
<evidence type="ECO:0000313" key="1">
    <source>
        <dbReference type="EMBL" id="PZW32987.1"/>
    </source>
</evidence>
<dbReference type="AlphaFoldDB" id="A0A326URD0"/>
<dbReference type="Proteomes" id="UP000248806">
    <property type="component" value="Unassembled WGS sequence"/>
</dbReference>
<protein>
    <submittedName>
        <fullName evidence="1">Uncharacterized protein</fullName>
    </submittedName>
</protein>
<accession>A0A326URD0</accession>
<dbReference type="EMBL" id="QKUF01000003">
    <property type="protein sequence ID" value="PZW32987.1"/>
    <property type="molecule type" value="Genomic_DNA"/>
</dbReference>
<keyword evidence="2" id="KW-1185">Reference proteome</keyword>
<evidence type="ECO:0000313" key="2">
    <source>
        <dbReference type="Proteomes" id="UP000248806"/>
    </source>
</evidence>
<comment type="caution">
    <text evidence="1">The sequence shown here is derived from an EMBL/GenBank/DDBJ whole genome shotgun (WGS) entry which is preliminary data.</text>
</comment>
<gene>
    <name evidence="1" type="ORF">EI42_01533</name>
</gene>
<reference evidence="1 2" key="1">
    <citation type="submission" date="2018-06" db="EMBL/GenBank/DDBJ databases">
        <title>Genomic Encyclopedia of Archaeal and Bacterial Type Strains, Phase II (KMG-II): from individual species to whole genera.</title>
        <authorList>
            <person name="Goeker M."/>
        </authorList>
    </citation>
    <scope>NUCLEOTIDE SEQUENCE [LARGE SCALE GENOMIC DNA]</scope>
    <source>
        <strain evidence="1 2">ATCC BAA-1881</strain>
    </source>
</reference>
<name>A0A326URD0_THEHA</name>
<organism evidence="1 2">
    <name type="scientific">Thermosporothrix hazakensis</name>
    <dbReference type="NCBI Taxonomy" id="644383"/>
    <lineage>
        <taxon>Bacteria</taxon>
        <taxon>Bacillati</taxon>
        <taxon>Chloroflexota</taxon>
        <taxon>Ktedonobacteria</taxon>
        <taxon>Ktedonobacterales</taxon>
        <taxon>Thermosporotrichaceae</taxon>
        <taxon>Thermosporothrix</taxon>
    </lineage>
</organism>